<dbReference type="SUPFAM" id="SSF159888">
    <property type="entry name" value="YdhG-like"/>
    <property type="match status" value="1"/>
</dbReference>
<dbReference type="EMBL" id="AZGF01000005">
    <property type="protein sequence ID" value="KRM12853.1"/>
    <property type="molecule type" value="Genomic_DNA"/>
</dbReference>
<dbReference type="AlphaFoldDB" id="A0A0R1W5Y9"/>
<dbReference type="STRING" id="1423807.FD16_GL002032"/>
<sequence length="122" mass="14257">MDSLADFFKNINDDDQRKQLHDVLDWITERFPHLRLALVNESPMFTDHKTDIIEFNATEGGIVLISKSKGFEQFKDDISAAGYLKTKDSITIPWQKEIDYGLLDEIIAWQVQMNSNTESYWR</sequence>
<protein>
    <recommendedName>
        <fullName evidence="3">YdhG-like domain-containing protein</fullName>
    </recommendedName>
</protein>
<evidence type="ECO:0000313" key="2">
    <source>
        <dbReference type="Proteomes" id="UP000051820"/>
    </source>
</evidence>
<dbReference type="eggNOG" id="COG5646">
    <property type="taxonomic scope" value="Bacteria"/>
</dbReference>
<organism evidence="1 2">
    <name type="scientific">Paucilactobacillus suebicus DSM 5007 = KCTC 3549</name>
    <dbReference type="NCBI Taxonomy" id="1423807"/>
    <lineage>
        <taxon>Bacteria</taxon>
        <taxon>Bacillati</taxon>
        <taxon>Bacillota</taxon>
        <taxon>Bacilli</taxon>
        <taxon>Lactobacillales</taxon>
        <taxon>Lactobacillaceae</taxon>
        <taxon>Paucilactobacillus</taxon>
    </lineage>
</organism>
<gene>
    <name evidence="1" type="ORF">FD16_GL002032</name>
</gene>
<comment type="caution">
    <text evidence="1">The sequence shown here is derived from an EMBL/GenBank/DDBJ whole genome shotgun (WGS) entry which is preliminary data.</text>
</comment>
<evidence type="ECO:0008006" key="3">
    <source>
        <dbReference type="Google" id="ProtNLM"/>
    </source>
</evidence>
<dbReference type="PATRIC" id="fig|1423807.3.peg.2084"/>
<dbReference type="Gene3D" id="3.90.1150.200">
    <property type="match status" value="1"/>
</dbReference>
<evidence type="ECO:0000313" key="1">
    <source>
        <dbReference type="EMBL" id="KRM12853.1"/>
    </source>
</evidence>
<name>A0A0R1W5Y9_9LACO</name>
<reference evidence="1 2" key="1">
    <citation type="journal article" date="2015" name="Genome Announc.">
        <title>Expanding the biotechnology potential of lactobacilli through comparative genomics of 213 strains and associated genera.</title>
        <authorList>
            <person name="Sun Z."/>
            <person name="Harris H.M."/>
            <person name="McCann A."/>
            <person name="Guo C."/>
            <person name="Argimon S."/>
            <person name="Zhang W."/>
            <person name="Yang X."/>
            <person name="Jeffery I.B."/>
            <person name="Cooney J.C."/>
            <person name="Kagawa T.F."/>
            <person name="Liu W."/>
            <person name="Song Y."/>
            <person name="Salvetti E."/>
            <person name="Wrobel A."/>
            <person name="Rasinkangas P."/>
            <person name="Parkhill J."/>
            <person name="Rea M.C."/>
            <person name="O'Sullivan O."/>
            <person name="Ritari J."/>
            <person name="Douillard F.P."/>
            <person name="Paul Ross R."/>
            <person name="Yang R."/>
            <person name="Briner A.E."/>
            <person name="Felis G.E."/>
            <person name="de Vos W.M."/>
            <person name="Barrangou R."/>
            <person name="Klaenhammer T.R."/>
            <person name="Caufield P.W."/>
            <person name="Cui Y."/>
            <person name="Zhang H."/>
            <person name="O'Toole P.W."/>
        </authorList>
    </citation>
    <scope>NUCLEOTIDE SEQUENCE [LARGE SCALE GENOMIC DNA]</scope>
    <source>
        <strain evidence="1 2">DSM 5007</strain>
    </source>
</reference>
<keyword evidence="2" id="KW-1185">Reference proteome</keyword>
<proteinExistence type="predicted"/>
<accession>A0A0R1W5Y9</accession>
<dbReference type="Proteomes" id="UP000051820">
    <property type="component" value="Unassembled WGS sequence"/>
</dbReference>